<feature type="compositionally biased region" description="Low complexity" evidence="2">
    <location>
        <begin position="537"/>
        <end position="548"/>
    </location>
</feature>
<evidence type="ECO:0000313" key="4">
    <source>
        <dbReference type="Proteomes" id="UP001174136"/>
    </source>
</evidence>
<protein>
    <submittedName>
        <fullName evidence="3">Formin-2</fullName>
    </submittedName>
</protein>
<evidence type="ECO:0000256" key="1">
    <source>
        <dbReference type="SAM" id="Coils"/>
    </source>
</evidence>
<feature type="region of interest" description="Disordered" evidence="2">
    <location>
        <begin position="911"/>
        <end position="931"/>
    </location>
</feature>
<proteinExistence type="predicted"/>
<feature type="compositionally biased region" description="Basic and acidic residues" evidence="2">
    <location>
        <begin position="27"/>
        <end position="37"/>
    </location>
</feature>
<dbReference type="Proteomes" id="UP001174136">
    <property type="component" value="Unassembled WGS sequence"/>
</dbReference>
<evidence type="ECO:0000256" key="2">
    <source>
        <dbReference type="SAM" id="MobiDB-lite"/>
    </source>
</evidence>
<evidence type="ECO:0000313" key="3">
    <source>
        <dbReference type="EMBL" id="KAK0151789.1"/>
    </source>
</evidence>
<feature type="compositionally biased region" description="Acidic residues" evidence="2">
    <location>
        <begin position="419"/>
        <end position="430"/>
    </location>
</feature>
<feature type="compositionally biased region" description="Basic and acidic residues" evidence="2">
    <location>
        <begin position="317"/>
        <end position="327"/>
    </location>
</feature>
<accession>A0AA47N4N7</accession>
<feature type="region of interest" description="Disordered" evidence="2">
    <location>
        <begin position="600"/>
        <end position="634"/>
    </location>
</feature>
<comment type="caution">
    <text evidence="3">The sequence shown here is derived from an EMBL/GenBank/DDBJ whole genome shotgun (WGS) entry which is preliminary data.</text>
</comment>
<reference evidence="3" key="1">
    <citation type="journal article" date="2023" name="Front. Mar. Sci.">
        <title>A new Merluccius polli reference genome to investigate the effects of global change in West African waters.</title>
        <authorList>
            <person name="Mateo J.L."/>
            <person name="Blanco-Fernandez C."/>
            <person name="Garcia-Vazquez E."/>
            <person name="Machado-Schiaffino G."/>
        </authorList>
    </citation>
    <scope>NUCLEOTIDE SEQUENCE</scope>
    <source>
        <strain evidence="3">C29</strain>
        <tissue evidence="3">Fin</tissue>
    </source>
</reference>
<sequence>MGNQEAKQRKAAAAASSGDGSNTAIDEGWREGGGDKTKKGKKSLGRNEGKGAGGGGGEPGTWPAKKKNKSESKSSVFSIRKRKSNLKGKGGAGSKEDVLACQHDELDSAQSQGTKTPDLSADELGQSDAEAATHCGPLAGGRGSNTNQKREAGEESVEVGTRKAQQPVSPLEEGGPKGGSSGSDTDIYSFHSATDHEDLLADIQLAIRLQHQQKHNGTQLISEPRGGQDGSLIRKYVGGEKNRLNNGGEASSLTSSAVLQLTPELELGSDALSFLDTGRLLSSASQNGLVPNPGFSLTVAEREVGVGRGEVGIKQGDGVHAEEKTQDEPESPEVSSGLMDQRALVEHTSFHTSITTAVNRATAESLVAEVTTRVNCLPDLPASFESVVEPPVQEEEGKRSEVEEVQIVLEGPCCSADGPGEEDSESDEPIEGLTSGRASREDGGPLGTGTSVESLSACLSAESEAECLSGTSTTASIPVPQHRRAPSQWPPQESPTVSALLLKMTTSSASSTSSLGSSVKPYPPIFASYIKTTTRQLSSPGVSPGLSPAQSPLSHRRVHSQVHRTLAERRRVQRHRGSRSLGRPLSLSADWTEELELERGLRGRGGDEDSEGSGEYLEGYEGGSEDRLRGGSQPLCCTTGRSSLAHTPPCGLQDVFSGRTLLEKLFTQQEQAEPEEAERLCTRILAMGLLLPFTDCFRAQLGGSTAHITATTTTAAAATAKFDAKHQSATLDPEQETKEEEMKELQEESVLKTVKLKEEHVNVIQQLEQTIEDLRTKIAELERPPSPQDDDAALTASYVDRECGGDEDGFLRVVCDVDLQTETEMGLEAKSVQTSPMEDGYKFRVPCSTDPGAVVMPGAVTANSTAGEEKTVFWEQSLPVPTSPKVVQAEFKCTCGAPPPMASSPPLPGHIIAPHPPPPPPPPLPGHMLSPPPPPPSIPAACLDLCLLLLLHLRFQVDLHLLLHLRFQVDLHLLLHLRFQVDLHLLLLLFLLHLLYLGQGVPVRHLPRPHRHLQAVAPHLRHCCLAVEVREHWAACLLLCPWGCLLWA</sequence>
<keyword evidence="4" id="KW-1185">Reference proteome</keyword>
<organism evidence="3 4">
    <name type="scientific">Merluccius polli</name>
    <name type="common">Benguela hake</name>
    <name type="synonym">Merluccius cadenati</name>
    <dbReference type="NCBI Taxonomy" id="89951"/>
    <lineage>
        <taxon>Eukaryota</taxon>
        <taxon>Metazoa</taxon>
        <taxon>Chordata</taxon>
        <taxon>Craniata</taxon>
        <taxon>Vertebrata</taxon>
        <taxon>Euteleostomi</taxon>
        <taxon>Actinopterygii</taxon>
        <taxon>Neopterygii</taxon>
        <taxon>Teleostei</taxon>
        <taxon>Neoteleostei</taxon>
        <taxon>Acanthomorphata</taxon>
        <taxon>Zeiogadaria</taxon>
        <taxon>Gadariae</taxon>
        <taxon>Gadiformes</taxon>
        <taxon>Gadoidei</taxon>
        <taxon>Merlucciidae</taxon>
        <taxon>Merluccius</taxon>
    </lineage>
</organism>
<name>A0AA47N4N7_MERPO</name>
<keyword evidence="1" id="KW-0175">Coiled coil</keyword>
<feature type="region of interest" description="Disordered" evidence="2">
    <location>
        <begin position="1"/>
        <end position="189"/>
    </location>
</feature>
<dbReference type="AlphaFoldDB" id="A0AA47N4N7"/>
<dbReference type="EMBL" id="JAOPHQ010001165">
    <property type="protein sequence ID" value="KAK0151789.1"/>
    <property type="molecule type" value="Genomic_DNA"/>
</dbReference>
<gene>
    <name evidence="3" type="primary">Fmn2_2</name>
    <name evidence="3" type="ORF">N1851_006837</name>
</gene>
<feature type="compositionally biased region" description="Polar residues" evidence="2">
    <location>
        <begin position="108"/>
        <end position="117"/>
    </location>
</feature>
<feature type="compositionally biased region" description="Basic and acidic residues" evidence="2">
    <location>
        <begin position="94"/>
        <end position="106"/>
    </location>
</feature>
<feature type="region of interest" description="Disordered" evidence="2">
    <location>
        <begin position="412"/>
        <end position="452"/>
    </location>
</feature>
<feature type="region of interest" description="Disordered" evidence="2">
    <location>
        <begin position="311"/>
        <end position="338"/>
    </location>
</feature>
<feature type="region of interest" description="Disordered" evidence="2">
    <location>
        <begin position="469"/>
        <end position="494"/>
    </location>
</feature>
<feature type="coiled-coil region" evidence="1">
    <location>
        <begin position="757"/>
        <end position="784"/>
    </location>
</feature>
<feature type="compositionally biased region" description="Gly residues" evidence="2">
    <location>
        <begin position="50"/>
        <end position="59"/>
    </location>
</feature>
<feature type="region of interest" description="Disordered" evidence="2">
    <location>
        <begin position="536"/>
        <end position="585"/>
    </location>
</feature>